<feature type="domain" description="DUF4190" evidence="3">
    <location>
        <begin position="101"/>
        <end position="160"/>
    </location>
</feature>
<keyword evidence="2" id="KW-0472">Membrane</keyword>
<keyword evidence="5" id="KW-1185">Reference proteome</keyword>
<feature type="transmembrane region" description="Helical" evidence="2">
    <location>
        <begin position="146"/>
        <end position="166"/>
    </location>
</feature>
<accession>C5BV87</accession>
<dbReference type="OrthoDB" id="4829526at2"/>
<dbReference type="KEGG" id="bcv:Bcav_2223"/>
<evidence type="ECO:0000259" key="3">
    <source>
        <dbReference type="Pfam" id="PF13828"/>
    </source>
</evidence>
<gene>
    <name evidence="4" type="ordered locus">Bcav_2223</name>
</gene>
<name>C5BV87_BEUC1</name>
<keyword evidence="2" id="KW-1133">Transmembrane helix</keyword>
<sequence length="175" mass="16802">MSYTPPPPPGPNDPTSGGSQGGVPPYGANPPAQPPSAPPPYGANPPAQPPSAPPPGGGVPPYGGSGGGVPPYSGGGGVPPYGGGGMGGPAGYGGGTQKNSLGIWALVCGILGLCCGPLSIVGIVLGRQGMAAADRGEANNRGLAQAAFIVSIVTMVLWIIGVIYNASTGGFDNIF</sequence>
<evidence type="ECO:0000313" key="4">
    <source>
        <dbReference type="EMBL" id="ACQ80474.1"/>
    </source>
</evidence>
<evidence type="ECO:0000256" key="2">
    <source>
        <dbReference type="SAM" id="Phobius"/>
    </source>
</evidence>
<evidence type="ECO:0000256" key="1">
    <source>
        <dbReference type="SAM" id="MobiDB-lite"/>
    </source>
</evidence>
<feature type="region of interest" description="Disordered" evidence="1">
    <location>
        <begin position="1"/>
        <end position="79"/>
    </location>
</feature>
<feature type="compositionally biased region" description="Pro residues" evidence="1">
    <location>
        <begin position="27"/>
        <end position="58"/>
    </location>
</feature>
<dbReference type="RefSeq" id="WP_015882714.1">
    <property type="nucleotide sequence ID" value="NC_012669.1"/>
</dbReference>
<protein>
    <recommendedName>
        <fullName evidence="3">DUF4190 domain-containing protein</fullName>
    </recommendedName>
</protein>
<dbReference type="Proteomes" id="UP000007962">
    <property type="component" value="Chromosome"/>
</dbReference>
<feature type="transmembrane region" description="Helical" evidence="2">
    <location>
        <begin position="101"/>
        <end position="125"/>
    </location>
</feature>
<dbReference type="STRING" id="471853.Bcav_2223"/>
<dbReference type="EMBL" id="CP001618">
    <property type="protein sequence ID" value="ACQ80474.1"/>
    <property type="molecule type" value="Genomic_DNA"/>
</dbReference>
<dbReference type="Pfam" id="PF13828">
    <property type="entry name" value="DUF4190"/>
    <property type="match status" value="1"/>
</dbReference>
<organism evidence="4 5">
    <name type="scientific">Beutenbergia cavernae (strain ATCC BAA-8 / DSM 12333 / CCUG 43141 / JCM 11478 / NBRC 16432 / NCIMB 13614 / HKI 0122)</name>
    <dbReference type="NCBI Taxonomy" id="471853"/>
    <lineage>
        <taxon>Bacteria</taxon>
        <taxon>Bacillati</taxon>
        <taxon>Actinomycetota</taxon>
        <taxon>Actinomycetes</taxon>
        <taxon>Micrococcales</taxon>
        <taxon>Beutenbergiaceae</taxon>
        <taxon>Beutenbergia</taxon>
    </lineage>
</organism>
<dbReference type="HOGENOM" id="CLU_1313584_0_0_11"/>
<dbReference type="InterPro" id="IPR025241">
    <property type="entry name" value="DUF4190"/>
</dbReference>
<dbReference type="AlphaFoldDB" id="C5BV87"/>
<reference evidence="4 5" key="1">
    <citation type="journal article" date="2009" name="Stand. Genomic Sci.">
        <title>Complete genome sequence of Beutenbergia cavernae type strain (HKI 0122).</title>
        <authorList>
            <person name="Land M."/>
            <person name="Pukall R."/>
            <person name="Abt B."/>
            <person name="Goker M."/>
            <person name="Rohde M."/>
            <person name="Glavina Del Rio T."/>
            <person name="Tice H."/>
            <person name="Copeland A."/>
            <person name="Cheng J.F."/>
            <person name="Lucas S."/>
            <person name="Chen F."/>
            <person name="Nolan M."/>
            <person name="Bruce D."/>
            <person name="Goodwin L."/>
            <person name="Pitluck S."/>
            <person name="Ivanova N."/>
            <person name="Mavromatis K."/>
            <person name="Ovchinnikova G."/>
            <person name="Pati A."/>
            <person name="Chen A."/>
            <person name="Palaniappan K."/>
            <person name="Hauser L."/>
            <person name="Chang Y.J."/>
            <person name="Jefferies C.C."/>
            <person name="Saunders E."/>
            <person name="Brettin T."/>
            <person name="Detter J.C."/>
            <person name="Han C."/>
            <person name="Chain P."/>
            <person name="Bristow J."/>
            <person name="Eisen J.A."/>
            <person name="Markowitz V."/>
            <person name="Hugenholtz P."/>
            <person name="Kyrpides N.C."/>
            <person name="Klenk H.P."/>
            <person name="Lapidus A."/>
        </authorList>
    </citation>
    <scope>NUCLEOTIDE SEQUENCE [LARGE SCALE GENOMIC DNA]</scope>
    <source>
        <strain evidence="5">ATCC BAA-8 / DSM 12333 / NBRC 16432</strain>
    </source>
</reference>
<feature type="compositionally biased region" description="Gly residues" evidence="1">
    <location>
        <begin position="59"/>
        <end position="79"/>
    </location>
</feature>
<proteinExistence type="predicted"/>
<evidence type="ECO:0000313" key="5">
    <source>
        <dbReference type="Proteomes" id="UP000007962"/>
    </source>
</evidence>
<keyword evidence="2" id="KW-0812">Transmembrane</keyword>
<feature type="compositionally biased region" description="Pro residues" evidence="1">
    <location>
        <begin position="1"/>
        <end position="12"/>
    </location>
</feature>